<protein>
    <submittedName>
        <fullName evidence="4">Rfx7</fullName>
    </submittedName>
</protein>
<proteinExistence type="predicted"/>
<keyword evidence="1" id="KW-0238">DNA-binding</keyword>
<gene>
    <name evidence="4" type="ORF">EB796_025249</name>
</gene>
<dbReference type="GO" id="GO:0000978">
    <property type="term" value="F:RNA polymerase II cis-regulatory region sequence-specific DNA binding"/>
    <property type="evidence" value="ECO:0007669"/>
    <property type="project" value="TreeGrafter"/>
</dbReference>
<dbReference type="GO" id="GO:0000981">
    <property type="term" value="F:DNA-binding transcription factor activity, RNA polymerase II-specific"/>
    <property type="evidence" value="ECO:0007669"/>
    <property type="project" value="TreeGrafter"/>
</dbReference>
<accession>A0A7J7ISD1</accession>
<dbReference type="EMBL" id="VXIV02003539">
    <property type="protein sequence ID" value="KAF6016446.1"/>
    <property type="molecule type" value="Genomic_DNA"/>
</dbReference>
<feature type="compositionally biased region" description="Low complexity" evidence="2">
    <location>
        <begin position="220"/>
        <end position="238"/>
    </location>
</feature>
<feature type="compositionally biased region" description="Polar residues" evidence="2">
    <location>
        <begin position="245"/>
        <end position="263"/>
    </location>
</feature>
<dbReference type="AlphaFoldDB" id="A0A7J7ISD1"/>
<dbReference type="FunFam" id="1.10.10.10:FF:000422">
    <property type="entry name" value="DNA-binding protein RFX7"/>
    <property type="match status" value="1"/>
</dbReference>
<dbReference type="InterPro" id="IPR039779">
    <property type="entry name" value="RFX-like"/>
</dbReference>
<dbReference type="PROSITE" id="PS51526">
    <property type="entry name" value="RFX_DBD"/>
    <property type="match status" value="1"/>
</dbReference>
<evidence type="ECO:0000259" key="3">
    <source>
        <dbReference type="PROSITE" id="PS51526"/>
    </source>
</evidence>
<dbReference type="InterPro" id="IPR003150">
    <property type="entry name" value="DNA-bd_RFX"/>
</dbReference>
<evidence type="ECO:0000313" key="4">
    <source>
        <dbReference type="EMBL" id="KAF6016446.1"/>
    </source>
</evidence>
<dbReference type="SUPFAM" id="SSF46785">
    <property type="entry name" value="Winged helix' DNA-binding domain"/>
    <property type="match status" value="1"/>
</dbReference>
<feature type="region of interest" description="Disordered" evidence="2">
    <location>
        <begin position="218"/>
        <end position="263"/>
    </location>
</feature>
<feature type="region of interest" description="Disordered" evidence="2">
    <location>
        <begin position="500"/>
        <end position="524"/>
    </location>
</feature>
<organism evidence="4 5">
    <name type="scientific">Bugula neritina</name>
    <name type="common">Brown bryozoan</name>
    <name type="synonym">Sertularia neritina</name>
    <dbReference type="NCBI Taxonomy" id="10212"/>
    <lineage>
        <taxon>Eukaryota</taxon>
        <taxon>Metazoa</taxon>
        <taxon>Spiralia</taxon>
        <taxon>Lophotrochozoa</taxon>
        <taxon>Bryozoa</taxon>
        <taxon>Gymnolaemata</taxon>
        <taxon>Cheilostomatida</taxon>
        <taxon>Flustrina</taxon>
        <taxon>Buguloidea</taxon>
        <taxon>Bugulidae</taxon>
        <taxon>Bugula</taxon>
    </lineage>
</organism>
<evidence type="ECO:0000313" key="5">
    <source>
        <dbReference type="Proteomes" id="UP000593567"/>
    </source>
</evidence>
<dbReference type="InterPro" id="IPR036388">
    <property type="entry name" value="WH-like_DNA-bd_sf"/>
</dbReference>
<feature type="region of interest" description="Disordered" evidence="2">
    <location>
        <begin position="721"/>
        <end position="741"/>
    </location>
</feature>
<evidence type="ECO:0000256" key="2">
    <source>
        <dbReference type="SAM" id="MobiDB-lite"/>
    </source>
</evidence>
<dbReference type="PANTHER" id="PTHR12619">
    <property type="entry name" value="RFX TRANSCRIPTION FACTOR FAMILY"/>
    <property type="match status" value="1"/>
</dbReference>
<evidence type="ECO:0000256" key="1">
    <source>
        <dbReference type="ARBA" id="ARBA00023125"/>
    </source>
</evidence>
<dbReference type="Pfam" id="PF02257">
    <property type="entry name" value="RFX_DNA_binding"/>
    <property type="match status" value="1"/>
</dbReference>
<feature type="domain" description="RFX-type winged-helix" evidence="3">
    <location>
        <begin position="44"/>
        <end position="121"/>
    </location>
</feature>
<dbReference type="PANTHER" id="PTHR12619:SF21">
    <property type="entry name" value="RFX-TYPE WINGED-HELIX DOMAIN-CONTAINING PROTEIN"/>
    <property type="match status" value="1"/>
</dbReference>
<keyword evidence="5" id="KW-1185">Reference proteome</keyword>
<dbReference type="InterPro" id="IPR036390">
    <property type="entry name" value="WH_DNA-bd_sf"/>
</dbReference>
<dbReference type="OrthoDB" id="10069709at2759"/>
<reference evidence="4" key="1">
    <citation type="submission" date="2020-06" db="EMBL/GenBank/DDBJ databases">
        <title>Draft genome of Bugula neritina, a colonial animal packing powerful symbionts and potential medicines.</title>
        <authorList>
            <person name="Rayko M."/>
        </authorList>
    </citation>
    <scope>NUCLEOTIDE SEQUENCE [LARGE SCALE GENOMIC DNA]</scope>
    <source>
        <strain evidence="4">Kwan_BN1</strain>
    </source>
</reference>
<name>A0A7J7ISD1_BUGNE</name>
<dbReference type="Proteomes" id="UP000593567">
    <property type="component" value="Unassembled WGS sequence"/>
</dbReference>
<comment type="caution">
    <text evidence="4">The sequence shown here is derived from an EMBL/GenBank/DDBJ whole genome shotgun (WGS) entry which is preliminary data.</text>
</comment>
<feature type="region of interest" description="Disordered" evidence="2">
    <location>
        <begin position="560"/>
        <end position="591"/>
    </location>
</feature>
<sequence>MQLTGKQCSVTNGRAMEALAADTPFEKSPKGQIRRPTRPEHVIAFEFLKIHYEEDVKAEIPVQKSDVYTDYEQHCKNHNYKPLVAADFGRILKSMFPNARDRRLGSRGSSKYCYVGVRRKSENNTQKSIMSPYSAEELSKAYQSLVCEWASTVLCRKMQSLGELAKYLLRNRYVQTRSCAALTITASLKDTDELADNQPVNKHRETQLKLQEKLREKLLSKQQGSSHSSSSTPDPDSSQRPVPMQTCSAPGSRRSSPDSMAISVNSSACTSPVFNEGIVVQKPLYPISNHRNSFDGSLLTESRGSLVSRLTAISSQSNPMERSTSVTSQYNGSTQLAQPMNGQMRYQPYDPRIIQSCPNTPLIDYTRGFEFPQQMMSSNTPASTPTQCLSHPNTARNTPVIPDYQDDSYYSPRPFNSHYQSSTHLQQGFPKEVSEFQRVEFGHNDNSAFMPIKDAGTMSHGGYTDSIGQPYASNNELSAHNDSEDLEEISELFNIIDQGNTSAENGNVSTSSMTTVEKSRPLSAQTTLSLPAQHFPHSQSNVSSNSGSVIYELLKSGPNRSLSSGINQRFRHHSGPPQGRTPSGKFSHVSSPATILPMSTVSSIDLNSPPSTPNGNFRPVHTPSRELQTHQHAQGVTDAPLQQPHMSYTGAPVVPARFNGSLVGTMSPPAQPLSKRKRNHSGENVASGLVCNQMSKSGGAANSKSGAAATHDVLDYIARRNLGTQLTSPKIPEEGSQANKS</sequence>
<dbReference type="Gene3D" id="1.10.10.10">
    <property type="entry name" value="Winged helix-like DNA-binding domain superfamily/Winged helix DNA-binding domain"/>
    <property type="match status" value="1"/>
</dbReference>